<dbReference type="EMBL" id="BAAALF010000116">
    <property type="protein sequence ID" value="GAA1255749.1"/>
    <property type="molecule type" value="Genomic_DNA"/>
</dbReference>
<comment type="caution">
    <text evidence="2">The sequence shown here is derived from an EMBL/GenBank/DDBJ whole genome shotgun (WGS) entry which is preliminary data.</text>
</comment>
<dbReference type="Proteomes" id="UP001500037">
    <property type="component" value="Unassembled WGS sequence"/>
</dbReference>
<proteinExistence type="predicted"/>
<dbReference type="RefSeq" id="WP_344444491.1">
    <property type="nucleotide sequence ID" value="NZ_BAAALF010000116.1"/>
</dbReference>
<feature type="chain" id="PRO_5047397235" description="Ig-like domain-containing protein" evidence="1">
    <location>
        <begin position="35"/>
        <end position="127"/>
    </location>
</feature>
<sequence>MDTPATSRFTRRIATLTAPALALLTLGLAAPAHAAGAPTISGSCDSTSAAGQFSCSAAVSGGTAPYTFSWTNVQNTNSYRVGGGATTGWLAGGCWRGTAGGVRLTVTDSTGAVASQTYQFYCYLSTP</sequence>
<keyword evidence="3" id="KW-1185">Reference proteome</keyword>
<keyword evidence="1" id="KW-0732">Signal</keyword>
<organism evidence="2 3">
    <name type="scientific">Kitasatospora nipponensis</name>
    <dbReference type="NCBI Taxonomy" id="258049"/>
    <lineage>
        <taxon>Bacteria</taxon>
        <taxon>Bacillati</taxon>
        <taxon>Actinomycetota</taxon>
        <taxon>Actinomycetes</taxon>
        <taxon>Kitasatosporales</taxon>
        <taxon>Streptomycetaceae</taxon>
        <taxon>Kitasatospora</taxon>
    </lineage>
</organism>
<protein>
    <recommendedName>
        <fullName evidence="4">Ig-like domain-containing protein</fullName>
    </recommendedName>
</protein>
<feature type="signal peptide" evidence="1">
    <location>
        <begin position="1"/>
        <end position="34"/>
    </location>
</feature>
<evidence type="ECO:0000313" key="3">
    <source>
        <dbReference type="Proteomes" id="UP001500037"/>
    </source>
</evidence>
<gene>
    <name evidence="2" type="ORF">GCM10009665_52780</name>
</gene>
<reference evidence="3" key="1">
    <citation type="journal article" date="2019" name="Int. J. Syst. Evol. Microbiol.">
        <title>The Global Catalogue of Microorganisms (GCM) 10K type strain sequencing project: providing services to taxonomists for standard genome sequencing and annotation.</title>
        <authorList>
            <consortium name="The Broad Institute Genomics Platform"/>
            <consortium name="The Broad Institute Genome Sequencing Center for Infectious Disease"/>
            <person name="Wu L."/>
            <person name="Ma J."/>
        </authorList>
    </citation>
    <scope>NUCLEOTIDE SEQUENCE [LARGE SCALE GENOMIC DNA]</scope>
    <source>
        <strain evidence="3">JCM 13004</strain>
    </source>
</reference>
<name>A0ABP4HAB8_9ACTN</name>
<evidence type="ECO:0008006" key="4">
    <source>
        <dbReference type="Google" id="ProtNLM"/>
    </source>
</evidence>
<evidence type="ECO:0000313" key="2">
    <source>
        <dbReference type="EMBL" id="GAA1255749.1"/>
    </source>
</evidence>
<evidence type="ECO:0000256" key="1">
    <source>
        <dbReference type="SAM" id="SignalP"/>
    </source>
</evidence>
<accession>A0ABP4HAB8</accession>